<dbReference type="AlphaFoldDB" id="A0A9P8UG25"/>
<evidence type="ECO:0000256" key="1">
    <source>
        <dbReference type="SAM" id="MobiDB-lite"/>
    </source>
</evidence>
<dbReference type="Proteomes" id="UP000758603">
    <property type="component" value="Unassembled WGS sequence"/>
</dbReference>
<evidence type="ECO:0000313" key="2">
    <source>
        <dbReference type="EMBL" id="KAH6651535.1"/>
    </source>
</evidence>
<keyword evidence="3" id="KW-1185">Reference proteome</keyword>
<comment type="caution">
    <text evidence="2">The sequence shown here is derived from an EMBL/GenBank/DDBJ whole genome shotgun (WGS) entry which is preliminary data.</text>
</comment>
<name>A0A9P8UG25_9PEZI</name>
<feature type="region of interest" description="Disordered" evidence="1">
    <location>
        <begin position="47"/>
        <end position="85"/>
    </location>
</feature>
<organism evidence="2 3">
    <name type="scientific">Truncatella angustata</name>
    <dbReference type="NCBI Taxonomy" id="152316"/>
    <lineage>
        <taxon>Eukaryota</taxon>
        <taxon>Fungi</taxon>
        <taxon>Dikarya</taxon>
        <taxon>Ascomycota</taxon>
        <taxon>Pezizomycotina</taxon>
        <taxon>Sordariomycetes</taxon>
        <taxon>Xylariomycetidae</taxon>
        <taxon>Amphisphaeriales</taxon>
        <taxon>Sporocadaceae</taxon>
        <taxon>Truncatella</taxon>
    </lineage>
</organism>
<reference evidence="2" key="1">
    <citation type="journal article" date="2021" name="Nat. Commun.">
        <title>Genetic determinants of endophytism in the Arabidopsis root mycobiome.</title>
        <authorList>
            <person name="Mesny F."/>
            <person name="Miyauchi S."/>
            <person name="Thiergart T."/>
            <person name="Pickel B."/>
            <person name="Atanasova L."/>
            <person name="Karlsson M."/>
            <person name="Huettel B."/>
            <person name="Barry K.W."/>
            <person name="Haridas S."/>
            <person name="Chen C."/>
            <person name="Bauer D."/>
            <person name="Andreopoulos W."/>
            <person name="Pangilinan J."/>
            <person name="LaButti K."/>
            <person name="Riley R."/>
            <person name="Lipzen A."/>
            <person name="Clum A."/>
            <person name="Drula E."/>
            <person name="Henrissat B."/>
            <person name="Kohler A."/>
            <person name="Grigoriev I.V."/>
            <person name="Martin F.M."/>
            <person name="Hacquard S."/>
        </authorList>
    </citation>
    <scope>NUCLEOTIDE SEQUENCE</scope>
    <source>
        <strain evidence="2">MPI-SDFR-AT-0073</strain>
    </source>
</reference>
<proteinExistence type="predicted"/>
<dbReference type="RefSeq" id="XP_045955813.1">
    <property type="nucleotide sequence ID" value="XM_046103207.1"/>
</dbReference>
<evidence type="ECO:0000313" key="3">
    <source>
        <dbReference type="Proteomes" id="UP000758603"/>
    </source>
</evidence>
<protein>
    <submittedName>
        <fullName evidence="2">Uncharacterized protein</fullName>
    </submittedName>
</protein>
<dbReference type="EMBL" id="JAGPXC010000006">
    <property type="protein sequence ID" value="KAH6651535.1"/>
    <property type="molecule type" value="Genomic_DNA"/>
</dbReference>
<gene>
    <name evidence="2" type="ORF">BKA67DRAFT_571161</name>
</gene>
<feature type="compositionally biased region" description="Basic residues" evidence="1">
    <location>
        <begin position="57"/>
        <end position="71"/>
    </location>
</feature>
<dbReference type="GeneID" id="70132099"/>
<sequence length="85" mass="9587">MTLRRLSIETCTRYPTLPGTLIDLTNQKPNTSTFRPPGQLLSLPHAPGWAVPNHSISRPKKTRKQSNRREKKTISSVEVSGTSRY</sequence>
<accession>A0A9P8UG25</accession>
<feature type="compositionally biased region" description="Polar residues" evidence="1">
    <location>
        <begin position="74"/>
        <end position="85"/>
    </location>
</feature>